<dbReference type="CDD" id="cd07051">
    <property type="entry name" value="BMC_like_1_repeat1"/>
    <property type="match status" value="1"/>
</dbReference>
<evidence type="ECO:0000313" key="4">
    <source>
        <dbReference type="EMBL" id="MBD3325482.1"/>
    </source>
</evidence>
<proteinExistence type="predicted"/>
<dbReference type="SUPFAM" id="SSF143414">
    <property type="entry name" value="CcmK-like"/>
    <property type="match status" value="1"/>
</dbReference>
<sequence>MSSIDLRTYIFLDSLQLQMASFISTISRGYYPVADQACCVIEIAPGIEINRLTDIALKATNVSPGLQVVERAFGLLEVHSDEQGDARQAGEAVLRELGKTEADRLKPRILTSQLIRHLTDHHAQLINRTRYGNMVLRGDTLYILEVEPAGYAYYAANEAEKASHINIINVQGFGKFGRVYIAGDEAEVVESHGIIEARLESISGREG</sequence>
<feature type="domain" description="BMC circularly permuted" evidence="3">
    <location>
        <begin position="108"/>
        <end position="207"/>
    </location>
</feature>
<dbReference type="EMBL" id="WJJP01000419">
    <property type="protein sequence ID" value="MBD3325482.1"/>
    <property type="molecule type" value="Genomic_DNA"/>
</dbReference>
<gene>
    <name evidence="4" type="ORF">GF339_12905</name>
</gene>
<evidence type="ECO:0000256" key="1">
    <source>
        <dbReference type="ARBA" id="ARBA00024322"/>
    </source>
</evidence>
<comment type="subcellular location">
    <subcellularLocation>
        <location evidence="1">Bacterial microcompartment</location>
    </subcellularLocation>
</comment>
<dbReference type="Gene3D" id="3.30.70.1710">
    <property type="match status" value="2"/>
</dbReference>
<keyword evidence="2" id="KW-1283">Bacterial microcompartment</keyword>
<dbReference type="Proteomes" id="UP000649604">
    <property type="component" value="Unassembled WGS sequence"/>
</dbReference>
<comment type="caution">
    <text evidence="4">The sequence shown here is derived from an EMBL/GenBank/DDBJ whole genome shotgun (WGS) entry which is preliminary data.</text>
</comment>
<dbReference type="SMART" id="SM00877">
    <property type="entry name" value="BMC"/>
    <property type="match status" value="2"/>
</dbReference>
<name>A0A9D5Q6Q4_9BACT</name>
<feature type="domain" description="BMC circularly permuted" evidence="3">
    <location>
        <begin position="5"/>
        <end position="107"/>
    </location>
</feature>
<dbReference type="GO" id="GO:0031469">
    <property type="term" value="C:bacterial microcompartment"/>
    <property type="evidence" value="ECO:0007669"/>
    <property type="project" value="UniProtKB-SubCell"/>
</dbReference>
<organism evidence="4 5">
    <name type="scientific">candidate division KSB3 bacterium</name>
    <dbReference type="NCBI Taxonomy" id="2044937"/>
    <lineage>
        <taxon>Bacteria</taxon>
        <taxon>candidate division KSB3</taxon>
    </lineage>
</organism>
<evidence type="ECO:0000259" key="3">
    <source>
        <dbReference type="PROSITE" id="PS51931"/>
    </source>
</evidence>
<evidence type="ECO:0000256" key="2">
    <source>
        <dbReference type="ARBA" id="ARBA00024446"/>
    </source>
</evidence>
<dbReference type="InterPro" id="IPR044870">
    <property type="entry name" value="BMC_CP"/>
</dbReference>
<dbReference type="PROSITE" id="PS51931">
    <property type="entry name" value="BMC_CP"/>
    <property type="match status" value="2"/>
</dbReference>
<dbReference type="CDD" id="cd07052">
    <property type="entry name" value="BMC_like_1_repeat2"/>
    <property type="match status" value="1"/>
</dbReference>
<dbReference type="InterPro" id="IPR037233">
    <property type="entry name" value="CcmK-like_sf"/>
</dbReference>
<protein>
    <recommendedName>
        <fullName evidence="3">BMC circularly permuted domain-containing protein</fullName>
    </recommendedName>
</protein>
<accession>A0A9D5Q6Q4</accession>
<reference evidence="4" key="1">
    <citation type="submission" date="2019-11" db="EMBL/GenBank/DDBJ databases">
        <title>Microbial mats filling the niche in hypersaline microbial mats.</title>
        <authorList>
            <person name="Wong H.L."/>
            <person name="Macleod F.I."/>
            <person name="White R.A. III"/>
            <person name="Burns B.P."/>
        </authorList>
    </citation>
    <scope>NUCLEOTIDE SEQUENCE</scope>
    <source>
        <strain evidence="4">Rbin_158</strain>
    </source>
</reference>
<evidence type="ECO:0000313" key="5">
    <source>
        <dbReference type="Proteomes" id="UP000649604"/>
    </source>
</evidence>
<dbReference type="AlphaFoldDB" id="A0A9D5Q6Q4"/>
<dbReference type="InterPro" id="IPR000249">
    <property type="entry name" value="BMC_dom"/>
</dbReference>